<dbReference type="Gene3D" id="3.40.630.30">
    <property type="match status" value="1"/>
</dbReference>
<keyword evidence="1" id="KW-0808">Transferase</keyword>
<protein>
    <submittedName>
        <fullName evidence="4">GNAT family N-acetyltransferase</fullName>
    </submittedName>
</protein>
<sequence>MKKNSAPLPLGYSPLPPGTIANVVTCLEMTARPTESSRHQPEAPGTLCRLRAEDLTLYRSIFRAVGEDWLWMSRLVMSDEDLSAILADDRVEAYAVMDGEGPVGLLELDFRETGTCELAFFGLVPDAIGKGAGRWLMNQALERAWSAPVHRFWVHTCSFDHPAALGFYQRSGFRPYASFVEVIEDPRLSGKMRRDAARHVPLIAP</sequence>
<dbReference type="InterPro" id="IPR000182">
    <property type="entry name" value="GNAT_dom"/>
</dbReference>
<dbReference type="Proteomes" id="UP000308530">
    <property type="component" value="Chromosome"/>
</dbReference>
<dbReference type="PANTHER" id="PTHR43800:SF1">
    <property type="entry name" value="PEPTIDYL-LYSINE N-ACETYLTRANSFERASE YJAB"/>
    <property type="match status" value="1"/>
</dbReference>
<keyword evidence="2" id="KW-0012">Acyltransferase</keyword>
<dbReference type="EMBL" id="CP058350">
    <property type="protein sequence ID" value="QLF70564.1"/>
    <property type="molecule type" value="Genomic_DNA"/>
</dbReference>
<dbReference type="CDD" id="cd04301">
    <property type="entry name" value="NAT_SF"/>
    <property type="match status" value="1"/>
</dbReference>
<evidence type="ECO:0000313" key="4">
    <source>
        <dbReference type="EMBL" id="QLF70564.1"/>
    </source>
</evidence>
<dbReference type="SUPFAM" id="SSF55729">
    <property type="entry name" value="Acyl-CoA N-acyltransferases (Nat)"/>
    <property type="match status" value="1"/>
</dbReference>
<organism evidence="4 5">
    <name type="scientific">Peteryoungia desertarenae</name>
    <dbReference type="NCBI Taxonomy" id="1813451"/>
    <lineage>
        <taxon>Bacteria</taxon>
        <taxon>Pseudomonadati</taxon>
        <taxon>Pseudomonadota</taxon>
        <taxon>Alphaproteobacteria</taxon>
        <taxon>Hyphomicrobiales</taxon>
        <taxon>Rhizobiaceae</taxon>
        <taxon>Peteryoungia</taxon>
    </lineage>
</organism>
<dbReference type="RefSeq" id="WP_138286118.1">
    <property type="nucleotide sequence ID" value="NZ_CP058350.1"/>
</dbReference>
<evidence type="ECO:0000313" key="5">
    <source>
        <dbReference type="Proteomes" id="UP000308530"/>
    </source>
</evidence>
<proteinExistence type="predicted"/>
<evidence type="ECO:0000259" key="3">
    <source>
        <dbReference type="PROSITE" id="PS51186"/>
    </source>
</evidence>
<keyword evidence="5" id="KW-1185">Reference proteome</keyword>
<name>A0ABX6QPN0_9HYPH</name>
<evidence type="ECO:0000256" key="2">
    <source>
        <dbReference type="ARBA" id="ARBA00023315"/>
    </source>
</evidence>
<evidence type="ECO:0000256" key="1">
    <source>
        <dbReference type="ARBA" id="ARBA00022679"/>
    </source>
</evidence>
<dbReference type="PANTHER" id="PTHR43800">
    <property type="entry name" value="PEPTIDYL-LYSINE N-ACETYLTRANSFERASE YJAB"/>
    <property type="match status" value="1"/>
</dbReference>
<gene>
    <name evidence="4" type="ORF">FE840_014040</name>
</gene>
<dbReference type="Pfam" id="PF00583">
    <property type="entry name" value="Acetyltransf_1"/>
    <property type="match status" value="1"/>
</dbReference>
<feature type="domain" description="N-acetyltransferase" evidence="3">
    <location>
        <begin position="45"/>
        <end position="197"/>
    </location>
</feature>
<accession>A0ABX6QPN0</accession>
<reference evidence="4 5" key="1">
    <citation type="submission" date="2020-06" db="EMBL/GenBank/DDBJ databases">
        <title>Genome sequence of Rhizobium sp strain ADMK78.</title>
        <authorList>
            <person name="Rahi P."/>
        </authorList>
    </citation>
    <scope>NUCLEOTIDE SEQUENCE [LARGE SCALE GENOMIC DNA]</scope>
    <source>
        <strain evidence="4 5">ADMK78</strain>
    </source>
</reference>
<dbReference type="InterPro" id="IPR016181">
    <property type="entry name" value="Acyl_CoA_acyltransferase"/>
</dbReference>
<dbReference type="PROSITE" id="PS51186">
    <property type="entry name" value="GNAT"/>
    <property type="match status" value="1"/>
</dbReference>